<dbReference type="SMART" id="SM00057">
    <property type="entry name" value="FIMAC"/>
    <property type="match status" value="1"/>
</dbReference>
<reference evidence="17 19" key="1">
    <citation type="journal article" date="2009" name="Fish Shellfish Immunol.">
        <title>Molecular characterization of complement factor I reveals constitutive expression in channel catfish.</title>
        <authorList>
            <person name="Abernathy J.W."/>
            <person name="Lu J."/>
            <person name="Liu H."/>
            <person name="Kucuktas H."/>
            <person name="Liu Z."/>
        </authorList>
    </citation>
    <scope>NUCLEOTIDE SEQUENCE</scope>
</reference>
<dbReference type="Pfam" id="PF21286">
    <property type="entry name" value="CFAI_FIMAC_N"/>
    <property type="match status" value="1"/>
</dbReference>
<dbReference type="OrthoDB" id="19606at2759"/>
<reference evidence="19" key="4">
    <citation type="submission" date="2025-04" db="UniProtKB">
        <authorList>
            <consortium name="RefSeq"/>
        </authorList>
    </citation>
    <scope>IDENTIFICATION</scope>
</reference>
<keyword evidence="3 12" id="KW-0645">Protease</keyword>
<dbReference type="InterPro" id="IPR036058">
    <property type="entry name" value="Kazal_dom_sf"/>
</dbReference>
<dbReference type="Pfam" id="PF00057">
    <property type="entry name" value="Ldl_recept_a"/>
    <property type="match status" value="1"/>
</dbReference>
<keyword evidence="8" id="KW-0391">Immunity</keyword>
<evidence type="ECO:0000256" key="10">
    <source>
        <dbReference type="ARBA" id="ARBA00023180"/>
    </source>
</evidence>
<dbReference type="PRINTS" id="PR00722">
    <property type="entry name" value="CHYMOTRYPSIN"/>
</dbReference>
<dbReference type="Pfam" id="PF00089">
    <property type="entry name" value="Trypsin"/>
    <property type="match status" value="1"/>
</dbReference>
<keyword evidence="9 11" id="KW-1015">Disulfide bond</keyword>
<dbReference type="SUPFAM" id="SSF100895">
    <property type="entry name" value="Kazal-type serine protease inhibitors"/>
    <property type="match status" value="1"/>
</dbReference>
<dbReference type="InterPro" id="IPR018114">
    <property type="entry name" value="TRYPSIN_HIS"/>
</dbReference>
<reference evidence="18" key="3">
    <citation type="journal article" date="2016" name="Nat. Commun.">
        <title>The channel catfish genome sequence provides insights into the evolution of scale formation in teleosts.</title>
        <authorList>
            <person name="Liu Z."/>
            <person name="Liu S."/>
            <person name="Yao J."/>
            <person name="Bao L."/>
            <person name="Zhang J."/>
            <person name="Li Y."/>
            <person name="Jiang C."/>
            <person name="Sun L."/>
            <person name="Wang R."/>
            <person name="Zhang Y."/>
            <person name="Zhou T."/>
            <person name="Zeng Q."/>
            <person name="Fu Q."/>
            <person name="Gao S."/>
            <person name="Li N."/>
            <person name="Koren S."/>
            <person name="Jiang Y."/>
            <person name="Zimin A."/>
            <person name="Xu P."/>
            <person name="Phillippy A.M."/>
            <person name="Geng X."/>
            <person name="Song L."/>
            <person name="Sun F."/>
            <person name="Li C."/>
            <person name="Wang X."/>
            <person name="Chen A."/>
            <person name="Jin Y."/>
            <person name="Yuan Z."/>
            <person name="Yang Y."/>
            <person name="Tan S."/>
            <person name="Peatman E."/>
            <person name="Lu J."/>
            <person name="Qin Z."/>
            <person name="Dunham R."/>
            <person name="Li Z."/>
            <person name="Sonstegard T."/>
            <person name="Feng J."/>
            <person name="Danzmann R.G."/>
            <person name="Schroeder S."/>
            <person name="Scheffler B."/>
            <person name="Duke M.V."/>
            <person name="Ballard L."/>
            <person name="Kucuktas H."/>
            <person name="Kaltenboeck L."/>
            <person name="Liu H."/>
            <person name="Armbruster J."/>
            <person name="Xie Y."/>
            <person name="Kirby M.L."/>
            <person name="Tian Y."/>
            <person name="Flanagan M.E."/>
            <person name="Mu W."/>
            <person name="Waldbieser G.C."/>
        </authorList>
    </citation>
    <scope>NUCLEOTIDE SEQUENCE [LARGE SCALE GENOMIC DNA]</scope>
    <source>
        <strain evidence="18">SDA103</strain>
    </source>
</reference>
<dbReference type="Gene3D" id="3.10.250.10">
    <property type="entry name" value="SRCR-like domain"/>
    <property type="match status" value="1"/>
</dbReference>
<gene>
    <name evidence="19" type="primary">cfi</name>
</gene>
<dbReference type="InterPro" id="IPR001254">
    <property type="entry name" value="Trypsin_dom"/>
</dbReference>
<proteinExistence type="evidence at transcript level"/>
<organism evidence="17">
    <name type="scientific">Ictalurus punctatus</name>
    <name type="common">Channel catfish</name>
    <name type="synonym">Silurus punctatus</name>
    <dbReference type="NCBI Taxonomy" id="7998"/>
    <lineage>
        <taxon>Eukaryota</taxon>
        <taxon>Metazoa</taxon>
        <taxon>Chordata</taxon>
        <taxon>Craniata</taxon>
        <taxon>Vertebrata</taxon>
        <taxon>Euteleostomi</taxon>
        <taxon>Actinopterygii</taxon>
        <taxon>Neopterygii</taxon>
        <taxon>Teleostei</taxon>
        <taxon>Ostariophysi</taxon>
        <taxon>Siluriformes</taxon>
        <taxon>Ictaluridae</taxon>
        <taxon>Ictalurus</taxon>
    </lineage>
</organism>
<dbReference type="InterPro" id="IPR001190">
    <property type="entry name" value="SRCR"/>
</dbReference>
<dbReference type="PROSITE" id="PS01209">
    <property type="entry name" value="LDLRA_1"/>
    <property type="match status" value="1"/>
</dbReference>
<accession>C9D6Z5</accession>
<evidence type="ECO:0000256" key="9">
    <source>
        <dbReference type="ARBA" id="ARBA00023157"/>
    </source>
</evidence>
<feature type="chain" id="PRO_5011323902" evidence="14 19">
    <location>
        <begin position="23"/>
        <end position="668"/>
    </location>
</feature>
<feature type="domain" description="Peptidase S1" evidence="15">
    <location>
        <begin position="426"/>
        <end position="659"/>
    </location>
</feature>
<dbReference type="CDD" id="cd00112">
    <property type="entry name" value="LDLa"/>
    <property type="match status" value="2"/>
</dbReference>
<evidence type="ECO:0000256" key="13">
    <source>
        <dbReference type="SAM" id="MobiDB-lite"/>
    </source>
</evidence>
<dbReference type="FunFam" id="2.40.10.10:FF:000003">
    <property type="entry name" value="Transmembrane serine protease 3"/>
    <property type="match status" value="1"/>
</dbReference>
<comment type="caution">
    <text evidence="11">Lacks conserved residue(s) required for the propagation of feature annotation.</text>
</comment>
<feature type="compositionally biased region" description="Pro residues" evidence="13">
    <location>
        <begin position="58"/>
        <end position="77"/>
    </location>
</feature>
<dbReference type="GO" id="GO:0006508">
    <property type="term" value="P:proteolysis"/>
    <property type="evidence" value="ECO:0007669"/>
    <property type="project" value="UniProtKB-KW"/>
</dbReference>
<dbReference type="PANTHER" id="PTHR24252:SF7">
    <property type="entry name" value="HYALIN"/>
    <property type="match status" value="1"/>
</dbReference>
<evidence type="ECO:0000256" key="12">
    <source>
        <dbReference type="RuleBase" id="RU363034"/>
    </source>
</evidence>
<dbReference type="PANTHER" id="PTHR24252">
    <property type="entry name" value="ACROSIN-RELATED"/>
    <property type="match status" value="1"/>
</dbReference>
<dbReference type="Gene3D" id="3.30.60.30">
    <property type="match status" value="1"/>
</dbReference>
<dbReference type="EC" id="3.4.21.45" evidence="19"/>
<keyword evidence="5" id="KW-0677">Repeat</keyword>
<keyword evidence="2" id="KW-0964">Secreted</keyword>
<dbReference type="MEROPS" id="S01.199"/>
<dbReference type="PROSITE" id="PS51465">
    <property type="entry name" value="KAZAL_2"/>
    <property type="match status" value="1"/>
</dbReference>
<dbReference type="SMART" id="SM00020">
    <property type="entry name" value="Tryp_SPc"/>
    <property type="match status" value="1"/>
</dbReference>
<dbReference type="SUPFAM" id="SSF50494">
    <property type="entry name" value="Trypsin-like serine proteases"/>
    <property type="match status" value="1"/>
</dbReference>
<reference evidence="17" key="2">
    <citation type="submission" date="2009-05" db="EMBL/GenBank/DDBJ databases">
        <authorList>
            <person name="Abernathy J."/>
            <person name="Liu Z."/>
        </authorList>
    </citation>
    <scope>NUCLEOTIDE SEQUENCE</scope>
</reference>
<dbReference type="GO" id="GO:0004252">
    <property type="term" value="F:serine-type endopeptidase activity"/>
    <property type="evidence" value="ECO:0007669"/>
    <property type="project" value="UniProtKB-EC"/>
</dbReference>
<dbReference type="CDD" id="cd00104">
    <property type="entry name" value="KAZAL_FS"/>
    <property type="match status" value="1"/>
</dbReference>
<dbReference type="InterPro" id="IPR002172">
    <property type="entry name" value="LDrepeatLR_classA_rpt"/>
</dbReference>
<dbReference type="SUPFAM" id="SSF56487">
    <property type="entry name" value="SRCR-like"/>
    <property type="match status" value="1"/>
</dbReference>
<dbReference type="InterPro" id="IPR033116">
    <property type="entry name" value="TRYPSIN_SER"/>
</dbReference>
<dbReference type="RefSeq" id="NP_001187240.1">
    <property type="nucleotide sequence ID" value="NM_001200311.1"/>
</dbReference>
<dbReference type="InterPro" id="IPR043504">
    <property type="entry name" value="Peptidase_S1_PA_chymotrypsin"/>
</dbReference>
<keyword evidence="10" id="KW-0325">Glycoprotein</keyword>
<evidence type="ECO:0000256" key="5">
    <source>
        <dbReference type="ARBA" id="ARBA00022737"/>
    </source>
</evidence>
<feature type="compositionally biased region" description="Basic and acidic residues" evidence="13">
    <location>
        <begin position="359"/>
        <end position="369"/>
    </location>
</feature>
<feature type="region of interest" description="Disordered" evidence="13">
    <location>
        <begin position="353"/>
        <end position="380"/>
    </location>
</feature>
<dbReference type="GO" id="GO:0005576">
    <property type="term" value="C:extracellular region"/>
    <property type="evidence" value="ECO:0007669"/>
    <property type="project" value="UniProtKB-SubCell"/>
</dbReference>
<dbReference type="PROSITE" id="PS50240">
    <property type="entry name" value="TRYPSIN_DOM"/>
    <property type="match status" value="1"/>
</dbReference>
<dbReference type="InterPro" id="IPR036055">
    <property type="entry name" value="LDL_receptor-like_sf"/>
</dbReference>
<evidence type="ECO:0000256" key="8">
    <source>
        <dbReference type="ARBA" id="ARBA00022859"/>
    </source>
</evidence>
<dbReference type="GO" id="GO:0002376">
    <property type="term" value="P:immune system process"/>
    <property type="evidence" value="ECO:0007669"/>
    <property type="project" value="UniProtKB-KW"/>
</dbReference>
<dbReference type="InterPro" id="IPR048719">
    <property type="entry name" value="CFAI_KAZAL"/>
</dbReference>
<evidence type="ECO:0000256" key="11">
    <source>
        <dbReference type="PROSITE-ProRule" id="PRU00124"/>
    </source>
</evidence>
<evidence type="ECO:0000259" key="16">
    <source>
        <dbReference type="PROSITE" id="PS51465"/>
    </source>
</evidence>
<dbReference type="GO" id="GO:0016020">
    <property type="term" value="C:membrane"/>
    <property type="evidence" value="ECO:0007669"/>
    <property type="project" value="InterPro"/>
</dbReference>
<evidence type="ECO:0000256" key="14">
    <source>
        <dbReference type="SAM" id="SignalP"/>
    </source>
</evidence>
<evidence type="ECO:0000313" key="19">
    <source>
        <dbReference type="RefSeq" id="NP_001187240.1"/>
    </source>
</evidence>
<dbReference type="PROSITE" id="PS00134">
    <property type="entry name" value="TRYPSIN_HIS"/>
    <property type="match status" value="1"/>
</dbReference>
<dbReference type="InterPro" id="IPR023415">
    <property type="entry name" value="LDLR_class-A_CS"/>
</dbReference>
<dbReference type="InterPro" id="IPR003884">
    <property type="entry name" value="FacI_MAC"/>
</dbReference>
<dbReference type="BRENDA" id="3.4.21.45">
    <property type="organism ID" value="2755"/>
</dbReference>
<dbReference type="InterPro" id="IPR036772">
    <property type="entry name" value="SRCR-like_dom_sf"/>
</dbReference>
<feature type="signal peptide" evidence="14">
    <location>
        <begin position="1"/>
        <end position="22"/>
    </location>
</feature>
<dbReference type="InterPro" id="IPR009003">
    <property type="entry name" value="Peptidase_S1_PA"/>
</dbReference>
<evidence type="ECO:0000313" key="18">
    <source>
        <dbReference type="Proteomes" id="UP000221080"/>
    </source>
</evidence>
<dbReference type="KEGG" id="ipu:100306949"/>
<dbReference type="GeneID" id="100306949"/>
<dbReference type="Proteomes" id="UP000221080">
    <property type="component" value="Chromosome 15"/>
</dbReference>
<feature type="domain" description="Kazal-like" evidence="16">
    <location>
        <begin position="113"/>
        <end position="164"/>
    </location>
</feature>
<evidence type="ECO:0000256" key="2">
    <source>
        <dbReference type="ARBA" id="ARBA00022525"/>
    </source>
</evidence>
<keyword evidence="18" id="KW-1185">Reference proteome</keyword>
<evidence type="ECO:0000256" key="6">
    <source>
        <dbReference type="ARBA" id="ARBA00022801"/>
    </source>
</evidence>
<dbReference type="SMART" id="SM00202">
    <property type="entry name" value="SR"/>
    <property type="match status" value="1"/>
</dbReference>
<dbReference type="CTD" id="3426"/>
<evidence type="ECO:0000256" key="4">
    <source>
        <dbReference type="ARBA" id="ARBA00022729"/>
    </source>
</evidence>
<dbReference type="InterPro" id="IPR002350">
    <property type="entry name" value="Kazal_dom"/>
</dbReference>
<dbReference type="SMART" id="SM00192">
    <property type="entry name" value="LDLa"/>
    <property type="match status" value="2"/>
</dbReference>
<feature type="disulfide bond" evidence="11">
    <location>
        <begin position="302"/>
        <end position="317"/>
    </location>
</feature>
<sequence length="668" mass="74549">MMRNTLVLLLSVFLLQLGHTEGLQVQSEQKLVIPKLPPLHPEGGAEEDLADDQTHPLQPKPKPTPGLTTPPPRPKAPPLNLLSQECVSEKHTRSSCGKVFCPPWQRCIKGQCVCKIPYQCPRIRPSVCGLDKRSYPSLCHAQVTACRDRRPVFSHYSHLGSCVESFEVLLEELKGQQVVQVKTVEGRALICGSDSWNTPAANVVCRHVKSDARGALSLGTIKFGEFKDIEGGHVLTSVRKCISVSCTGAEHSLAECVLYKPRPIIDSTSVATVKCYTGQQDSKECDEFRCVNEKCVPWKHICDGVDDCGDNSDEMCCTDCQKGAFYCKTGVCLPRSAVGDQIRDCLGGEDELETSTHVSETRPRSDGLVKEVSQPEVTPEKELWSNPKEDILKLRNHTETLQCGIPNMDYIHKTEEETRYRRQKRVVGGEEALPTQIQWQVAVQDEGKIHCGGAYLGGCWVLTAAHCVRQKPQVFRIKFSLWKKLSLLSTTDSVPVKNIIIHRDYNPRTYQNDIALIQLEELANQKECLYPNPAVRSVCVPWSPLQFPPNHTCTISGWGTQQRRRQCEHTEVANVSLIPNCRSYYKERFYDGMMCAGDLEGNVDSCQGDSGGPLVCKDASGVSYVWGIVSWGENCGEAGFPGVYTKVAYYFEWIRQHTGWPAVTKYNQ</sequence>
<feature type="disulfide bond" evidence="11">
    <location>
        <begin position="290"/>
        <end position="308"/>
    </location>
</feature>
<feature type="region of interest" description="Disordered" evidence="13">
    <location>
        <begin position="35"/>
        <end position="79"/>
    </location>
</feature>
<dbReference type="Pfam" id="PF21287">
    <property type="entry name" value="Kazal_CFAI"/>
    <property type="match status" value="1"/>
</dbReference>
<comment type="subcellular location">
    <subcellularLocation>
        <location evidence="1">Secreted</location>
    </subcellularLocation>
</comment>
<dbReference type="PROSITE" id="PS00135">
    <property type="entry name" value="TRYPSIN_SER"/>
    <property type="match status" value="1"/>
</dbReference>
<protein>
    <submittedName>
        <fullName evidence="17 19">Complement factor I</fullName>
        <ecNumber evidence="19">3.4.21.45</ecNumber>
    </submittedName>
</protein>
<dbReference type="InterPro" id="IPR048722">
    <property type="entry name" value="CFAI_FIMAC_N"/>
</dbReference>
<dbReference type="EMBL" id="GQ149234">
    <property type="protein sequence ID" value="ACV87004.1"/>
    <property type="molecule type" value="mRNA"/>
</dbReference>
<dbReference type="Gene3D" id="2.40.10.10">
    <property type="entry name" value="Trypsin-like serine proteases"/>
    <property type="match status" value="1"/>
</dbReference>
<evidence type="ECO:0000256" key="3">
    <source>
        <dbReference type="ARBA" id="ARBA00022670"/>
    </source>
</evidence>
<evidence type="ECO:0000256" key="7">
    <source>
        <dbReference type="ARBA" id="ARBA00022825"/>
    </source>
</evidence>
<dbReference type="Gene3D" id="4.10.400.10">
    <property type="entry name" value="Low-density Lipoprotein Receptor"/>
    <property type="match status" value="2"/>
</dbReference>
<evidence type="ECO:0000256" key="1">
    <source>
        <dbReference type="ARBA" id="ARBA00004613"/>
    </source>
</evidence>
<dbReference type="SUPFAM" id="SSF57424">
    <property type="entry name" value="LDL receptor-like module"/>
    <property type="match status" value="2"/>
</dbReference>
<keyword evidence="4 14" id="KW-0732">Signal</keyword>
<name>C9D6Z5_ICTPU</name>
<keyword evidence="7 12" id="KW-0720">Serine protease</keyword>
<keyword evidence="6 12" id="KW-0378">Hydrolase</keyword>
<evidence type="ECO:0000259" key="15">
    <source>
        <dbReference type="PROSITE" id="PS50240"/>
    </source>
</evidence>
<dbReference type="AlphaFoldDB" id="C9D6Z5"/>
<dbReference type="CDD" id="cd00190">
    <property type="entry name" value="Tryp_SPc"/>
    <property type="match status" value="1"/>
</dbReference>
<dbReference type="InterPro" id="IPR001314">
    <property type="entry name" value="Peptidase_S1A"/>
</dbReference>
<evidence type="ECO:0000313" key="17">
    <source>
        <dbReference type="EMBL" id="ACV87004.1"/>
    </source>
</evidence>
<dbReference type="PROSITE" id="PS50068">
    <property type="entry name" value="LDLRA_2"/>
    <property type="match status" value="1"/>
</dbReference>